<sequence>MVFMFMYYTHPEACFLNKIFLGVNGGLCFIVSLLAISPCIQTFQPTSGLLQPAVITLYVMYLTFSALASKPIEMVEDEIKGNITVCVFPFKSGLKSDTNIVTGVGTAILFCCILYSCLISTTKRSSAALQVYRNDMPENERARCCFCWVDDTEDYDDEKTSGGQNVKYDERDGTVYSYCFFHFVFFLGSLYVMMTVTNWFHYDNAKIERLLEGSWSVFWIKMASSWVCLFFYMWTLVVPMLFPQRFQA</sequence>
<evidence type="ECO:0000313" key="2">
    <source>
        <dbReference type="RefSeq" id="XP_073806212.1"/>
    </source>
</evidence>
<accession>A0AC58JIB0</accession>
<gene>
    <name evidence="2" type="primary">serinc5</name>
    <name evidence="2" type="synonym">sb:cb651</name>
    <name evidence="2" type="synonym">wu:fb37d09</name>
    <name evidence="2" type="synonym">zgc:55396</name>
</gene>
<proteinExistence type="predicted"/>
<evidence type="ECO:0000313" key="1">
    <source>
        <dbReference type="Proteomes" id="UP000000437"/>
    </source>
</evidence>
<organism evidence="1 2">
    <name type="scientific">Danio rerio</name>
    <name type="common">Zebrafish</name>
    <name type="synonym">Brachydanio rerio</name>
    <dbReference type="NCBI Taxonomy" id="7955"/>
    <lineage>
        <taxon>Eukaryota</taxon>
        <taxon>Metazoa</taxon>
        <taxon>Chordata</taxon>
        <taxon>Craniata</taxon>
        <taxon>Vertebrata</taxon>
        <taxon>Euteleostomi</taxon>
        <taxon>Actinopterygii</taxon>
        <taxon>Neopterygii</taxon>
        <taxon>Teleostei</taxon>
        <taxon>Ostariophysi</taxon>
        <taxon>Cypriniformes</taxon>
        <taxon>Danionidae</taxon>
        <taxon>Danioninae</taxon>
        <taxon>Danio</taxon>
    </lineage>
</organism>
<dbReference type="Proteomes" id="UP000000437">
    <property type="component" value="Chromosome 5"/>
</dbReference>
<protein>
    <submittedName>
        <fullName evidence="2">Serine incorporator 5 isoform X1</fullName>
    </submittedName>
</protein>
<name>A0AC58JIB0_DANRE</name>
<reference evidence="2" key="1">
    <citation type="submission" date="2025-08" db="UniProtKB">
        <authorList>
            <consortium name="RefSeq"/>
        </authorList>
    </citation>
    <scope>IDENTIFICATION</scope>
    <source>
        <strain evidence="2">Tuebingen</strain>
        <tissue evidence="2">Fibroblasts and whole tissue</tissue>
    </source>
</reference>
<dbReference type="RefSeq" id="XP_073806212.1">
    <property type="nucleotide sequence ID" value="XM_073950111.1"/>
</dbReference>
<keyword evidence="1" id="KW-1185">Reference proteome</keyword>